<dbReference type="Gene3D" id="3.40.50.300">
    <property type="entry name" value="P-loop containing nucleotide triphosphate hydrolases"/>
    <property type="match status" value="1"/>
</dbReference>
<evidence type="ECO:0000313" key="4">
    <source>
        <dbReference type="EMBL" id="MDM4018537.1"/>
    </source>
</evidence>
<evidence type="ECO:0000256" key="2">
    <source>
        <dbReference type="ARBA" id="ARBA00022840"/>
    </source>
</evidence>
<sequence length="630" mass="69099">MSTSSDNPDAQLDALISRIHSLTGAAKKTASLTTPRPATPQQPGQPQPNQPQQGPPALPNTRPQSQPPQNQSPPSQPPATASPAATPPVGARPPMTPTPQAMPAAPPSRPVGTPGVPGAPAIGQPNANTPTRPRPANAPAPPAQVAKPQAPKPAPVAQSPTPQATANPKAVPAADAAKADESEAPTGGPKQTLGAAIEIPAGPLGFKGSRDEPWRPVEPETLYGGGINESILEAIVYRYLLTAGESEGRKIADQVKLPFRLVEPILTRLKMEQNIAYKNATATNDYVYILTETGRQIARNHSTDCTYFGACPVQLSDYIKSVKYQTIEGQYPKKADLVRAFSDLLINPKMLNRLGPAIASGRGMFLFGFPGNGKTSIAERVTGAFGKYIWIPRSVDVDGDIMRVFDPMNHEIAMPEESSGLLDIGGFDKRWVRIKRPTIVAGGELTMEMLEVLHNPESKISESPLQMKSNCGTLVIDDFGRQKMRVDELLNRWIVPLEKRYDYLNMASGKKIQVPFDQLVIFSTNLEPKDLVDDAFLRRIPYKIEVENPPEQDFRKLCEIMCRVTKVPYNADAIDYLVEAHYKPTNRPFRNCQPRDLLLQVRNYCLYNDLEIELKNEYLDFACENYFSVM</sequence>
<protein>
    <submittedName>
        <fullName evidence="4">ATPase with chaperone activity</fullName>
    </submittedName>
</protein>
<feature type="compositionally biased region" description="Pro residues" evidence="3">
    <location>
        <begin position="37"/>
        <end position="58"/>
    </location>
</feature>
<keyword evidence="5" id="KW-1185">Reference proteome</keyword>
<keyword evidence="2" id="KW-0067">ATP-binding</keyword>
<proteinExistence type="predicted"/>
<dbReference type="Proteomes" id="UP001239462">
    <property type="component" value="Unassembled WGS sequence"/>
</dbReference>
<dbReference type="RefSeq" id="WP_289166408.1">
    <property type="nucleotide sequence ID" value="NZ_JASZZN010000022.1"/>
</dbReference>
<dbReference type="InterPro" id="IPR027417">
    <property type="entry name" value="P-loop_NTPase"/>
</dbReference>
<evidence type="ECO:0000256" key="1">
    <source>
        <dbReference type="ARBA" id="ARBA00022741"/>
    </source>
</evidence>
<comment type="caution">
    <text evidence="4">The sequence shown here is derived from an EMBL/GenBank/DDBJ whole genome shotgun (WGS) entry which is preliminary data.</text>
</comment>
<feature type="compositionally biased region" description="Low complexity" evidence="3">
    <location>
        <begin position="59"/>
        <end position="69"/>
    </location>
</feature>
<organism evidence="4 5">
    <name type="scientific">Roseiconus lacunae</name>
    <dbReference type="NCBI Taxonomy" id="2605694"/>
    <lineage>
        <taxon>Bacteria</taxon>
        <taxon>Pseudomonadati</taxon>
        <taxon>Planctomycetota</taxon>
        <taxon>Planctomycetia</taxon>
        <taxon>Pirellulales</taxon>
        <taxon>Pirellulaceae</taxon>
        <taxon>Roseiconus</taxon>
    </lineage>
</organism>
<evidence type="ECO:0000313" key="5">
    <source>
        <dbReference type="Proteomes" id="UP001239462"/>
    </source>
</evidence>
<keyword evidence="1" id="KW-0547">Nucleotide-binding</keyword>
<dbReference type="PANTHER" id="PTHR23073">
    <property type="entry name" value="26S PROTEASOME REGULATORY SUBUNIT"/>
    <property type="match status" value="1"/>
</dbReference>
<evidence type="ECO:0000256" key="3">
    <source>
        <dbReference type="SAM" id="MobiDB-lite"/>
    </source>
</evidence>
<feature type="compositionally biased region" description="Pro residues" evidence="3">
    <location>
        <begin position="132"/>
        <end position="142"/>
    </location>
</feature>
<feature type="region of interest" description="Disordered" evidence="3">
    <location>
        <begin position="25"/>
        <end position="196"/>
    </location>
</feature>
<gene>
    <name evidence="4" type="ORF">QTN89_24005</name>
</gene>
<feature type="compositionally biased region" description="Low complexity" evidence="3">
    <location>
        <begin position="110"/>
        <end position="131"/>
    </location>
</feature>
<feature type="compositionally biased region" description="Low complexity" evidence="3">
    <location>
        <begin position="78"/>
        <end position="88"/>
    </location>
</feature>
<dbReference type="InterPro" id="IPR050221">
    <property type="entry name" value="26S_Proteasome_ATPase"/>
</dbReference>
<accession>A0ABT7PPV1</accession>
<reference evidence="4 5" key="1">
    <citation type="submission" date="2023-06" db="EMBL/GenBank/DDBJ databases">
        <title>Roseiconus lacunae JC819 isolated from Gulf of Mannar region, Tamil Nadu.</title>
        <authorList>
            <person name="Pk S."/>
            <person name="Ch S."/>
            <person name="Ch V.R."/>
        </authorList>
    </citation>
    <scope>NUCLEOTIDE SEQUENCE [LARGE SCALE GENOMIC DNA]</scope>
    <source>
        <strain evidence="4 5">JC819</strain>
    </source>
</reference>
<feature type="compositionally biased region" description="Low complexity" evidence="3">
    <location>
        <begin position="164"/>
        <end position="176"/>
    </location>
</feature>
<name>A0ABT7PPV1_9BACT</name>
<dbReference type="EMBL" id="JASZZN010000022">
    <property type="protein sequence ID" value="MDM4018537.1"/>
    <property type="molecule type" value="Genomic_DNA"/>
</dbReference>
<dbReference type="SUPFAM" id="SSF52540">
    <property type="entry name" value="P-loop containing nucleoside triphosphate hydrolases"/>
    <property type="match status" value="1"/>
</dbReference>